<evidence type="ECO:0000256" key="1">
    <source>
        <dbReference type="ARBA" id="ARBA00005964"/>
    </source>
</evidence>
<evidence type="ECO:0000256" key="3">
    <source>
        <dbReference type="RuleBase" id="RU361235"/>
    </source>
</evidence>
<comment type="similarity">
    <text evidence="1 3">Belongs to the type-B carboxylesterase/lipase family.</text>
</comment>
<evidence type="ECO:0000259" key="4">
    <source>
        <dbReference type="Pfam" id="PF00135"/>
    </source>
</evidence>
<dbReference type="EC" id="3.1.1.-" evidence="3"/>
<dbReference type="Gene3D" id="3.40.50.1820">
    <property type="entry name" value="alpha/beta hydrolase"/>
    <property type="match status" value="1"/>
</dbReference>
<dbReference type="PANTHER" id="PTHR43918">
    <property type="entry name" value="ACETYLCHOLINESTERASE"/>
    <property type="match status" value="1"/>
</dbReference>
<dbReference type="Proteomes" id="UP000290545">
    <property type="component" value="Unassembled WGS sequence"/>
</dbReference>
<dbReference type="InterPro" id="IPR019819">
    <property type="entry name" value="Carboxylesterase_B_CS"/>
</dbReference>
<dbReference type="InterPro" id="IPR050654">
    <property type="entry name" value="AChE-related_enzymes"/>
</dbReference>
<dbReference type="AlphaFoldDB" id="A0A4Q1D9E6"/>
<dbReference type="Pfam" id="PF00135">
    <property type="entry name" value="COesterase"/>
    <property type="match status" value="1"/>
</dbReference>
<feature type="chain" id="PRO_5021038121" description="Carboxylic ester hydrolase" evidence="3">
    <location>
        <begin position="21"/>
        <end position="537"/>
    </location>
</feature>
<reference evidence="5 6" key="1">
    <citation type="submission" date="2019-01" db="EMBL/GenBank/DDBJ databases">
        <title>Filimonas sp. strain TTM-71.</title>
        <authorList>
            <person name="Chen W.-M."/>
        </authorList>
    </citation>
    <scope>NUCLEOTIDE SEQUENCE [LARGE SCALE GENOMIC DNA]</scope>
    <source>
        <strain evidence="5 6">TTM-71</strain>
    </source>
</reference>
<dbReference type="InterPro" id="IPR029058">
    <property type="entry name" value="AB_hydrolase_fold"/>
</dbReference>
<dbReference type="PROSITE" id="PS00122">
    <property type="entry name" value="CARBOXYLESTERASE_B_1"/>
    <property type="match status" value="1"/>
</dbReference>
<feature type="domain" description="Carboxylesterase type B" evidence="4">
    <location>
        <begin position="26"/>
        <end position="528"/>
    </location>
</feature>
<sequence length="537" mass="58208">MIQKQLAVFVCLLLMISSFAQGIPVQVKTAKGMLEGLKAEGVTSFKGVPFAAPPIGALRWKAPQPLPSWAGVRRAYQFAAKPMQTNVYGDMNSRSNGMSEDCLYLNIWMPQAPSKAALPVLVYFYGGGFIAGDASEPRYDGESMARRGIVTVTVNYRLGVFGFLAHPELSAEAPYHASGNYGLLDQAAALKWVYENIASFGGDPKRITIAGESAGSISVSAQMASPLSKDLLAGAIGESGSLLGAFPPVSLENGETTGKQFAQLVHAGSLQALREMNADTLLQAAARSGAYRFSSVVDGYFFPESPKDIYAKGNQASIPLLAGWNNEEMNYRMILGNEKPTITNYEKAVRRLYGSDAAAILEVYKAGTDEAVEQVATDLAGDRFISFSTWQWIDVHSKTGAHPVFRYYYTKARPAMTPQMAGATPGLAGGIQKTAKAKPAPASKGAVHSAEIEYAMGNLSTNKVYAWTEDDYKVSKTMQAYFEAFIKNGNPAAPTLPTWLPSTSKKPMVMYIDVDSRLKPAVQENRYELLRRLSEKK</sequence>
<dbReference type="InterPro" id="IPR002018">
    <property type="entry name" value="CarbesteraseB"/>
</dbReference>
<dbReference type="PANTHER" id="PTHR43918:SF4">
    <property type="entry name" value="CARBOXYLIC ESTER HYDROLASE"/>
    <property type="match status" value="1"/>
</dbReference>
<gene>
    <name evidence="5" type="ORF">ESB13_04140</name>
</gene>
<evidence type="ECO:0000313" key="6">
    <source>
        <dbReference type="Proteomes" id="UP000290545"/>
    </source>
</evidence>
<organism evidence="5 6">
    <name type="scientific">Filimonas effusa</name>
    <dbReference type="NCBI Taxonomy" id="2508721"/>
    <lineage>
        <taxon>Bacteria</taxon>
        <taxon>Pseudomonadati</taxon>
        <taxon>Bacteroidota</taxon>
        <taxon>Chitinophagia</taxon>
        <taxon>Chitinophagales</taxon>
        <taxon>Chitinophagaceae</taxon>
        <taxon>Filimonas</taxon>
    </lineage>
</organism>
<evidence type="ECO:0000313" key="5">
    <source>
        <dbReference type="EMBL" id="RXK86007.1"/>
    </source>
</evidence>
<comment type="caution">
    <text evidence="5">The sequence shown here is derived from an EMBL/GenBank/DDBJ whole genome shotgun (WGS) entry which is preliminary data.</text>
</comment>
<protein>
    <recommendedName>
        <fullName evidence="3">Carboxylic ester hydrolase</fullName>
        <ecNumber evidence="3">3.1.1.-</ecNumber>
    </recommendedName>
</protein>
<evidence type="ECO:0000256" key="2">
    <source>
        <dbReference type="ARBA" id="ARBA00022801"/>
    </source>
</evidence>
<dbReference type="GO" id="GO:0052689">
    <property type="term" value="F:carboxylic ester hydrolase activity"/>
    <property type="evidence" value="ECO:0007669"/>
    <property type="project" value="TreeGrafter"/>
</dbReference>
<keyword evidence="2 3" id="KW-0378">Hydrolase</keyword>
<dbReference type="OrthoDB" id="9775851at2"/>
<dbReference type="InterPro" id="IPR019826">
    <property type="entry name" value="Carboxylesterase_B_AS"/>
</dbReference>
<name>A0A4Q1D9E6_9BACT</name>
<feature type="signal peptide" evidence="3">
    <location>
        <begin position="1"/>
        <end position="20"/>
    </location>
</feature>
<dbReference type="RefSeq" id="WP_129001758.1">
    <property type="nucleotide sequence ID" value="NZ_SDHZ01000001.1"/>
</dbReference>
<keyword evidence="6" id="KW-1185">Reference proteome</keyword>
<proteinExistence type="inferred from homology"/>
<keyword evidence="3" id="KW-0732">Signal</keyword>
<accession>A0A4Q1D9E6</accession>
<dbReference type="PROSITE" id="PS00941">
    <property type="entry name" value="CARBOXYLESTERASE_B_2"/>
    <property type="match status" value="1"/>
</dbReference>
<dbReference type="SUPFAM" id="SSF53474">
    <property type="entry name" value="alpha/beta-Hydrolases"/>
    <property type="match status" value="1"/>
</dbReference>
<dbReference type="EMBL" id="SDHZ01000001">
    <property type="protein sequence ID" value="RXK86007.1"/>
    <property type="molecule type" value="Genomic_DNA"/>
</dbReference>